<protein>
    <submittedName>
        <fullName evidence="3">Uncharacterized protein, isoform D</fullName>
    </submittedName>
</protein>
<feature type="chain" id="PRO_5006457008" evidence="2">
    <location>
        <begin position="28"/>
        <end position="894"/>
    </location>
</feature>
<dbReference type="Proteomes" id="UP000009192">
    <property type="component" value="Unassembled WGS sequence"/>
</dbReference>
<sequence length="894" mass="97110">MNLKLSEKLMLLRLALLTSFCFCVARAVLNGNDVNRRETGLDLYGSPPRPTPHFSHTLHQVPHREYGVPQQIPFRDYSLPILKYGPPKLDNFGGGSGLSTNGLHEQIKTHFGVPKPFYGPPHSQYRPTTEYGIPQKAPHYGSPPKSFPQLLKIQHRPVPQYAAPPKHKFFTRPVSPQLLPVSHSAQLFNPSHHPATSYGPPASGPSNLPAKPAYETPPNYGPPPLPINVPGPQSTDFSHAPATTIILNNSGVQQLSSDPIDSPFKQVEIQIDASGHTHSVTGSQTPFHTACDGWKPIPTPIGTYIEKNHIVTQSGYSHVDQGHIIGSQYNFGRANSAKTVNGISDEQLVAVALQGESGNIVTGPTSDGNLSTVDSEALQVFAGANDTYSKPPADSYQPGSIYDTKYKAVAGESRPLPHIFGPAYGVSPQQQLFADAFPQSQALSHSHYNSNMLYGTHSGNPKSYRGHPKSPVAFRPPVPTGLIESIGATVQHLDELGVKPPSQAPTYIPPATHEIPLNSADSALLPAYGAPFNRLASSQVIMQQQLPQPYQGPIFAPLDIQSLPSLHYIPSPQQQRAPEQYFSDRPSPNIHLPSQQSISNNVIPQNMPSVFYSQALPLIQQIDRFNQQTSVSVGRHPYQHHQTQIVLHDCGQGPNLISSSGYQVHQQQQFGSVSTESPSVYNAIEQSVPVAEQHTQFLAGAADSYGPPSSGNEIELDHFGYESQKSAVTALPDGTDLQQLPGLNELNVISAQKSQDIKFGASNGQPLQNFQIQFGSSVNNGGINQGNDGNIDDPSATHVDILSQGLLQSILTAIEQPQSASSVPQSHNAQSRSDDQYQENEKKRDIGHNPQTNQHHNTPESVELQILPDTDIKNTKDNEMVPIVAADVEERSKH</sequence>
<evidence type="ECO:0000313" key="3">
    <source>
        <dbReference type="EMBL" id="EDW10978.2"/>
    </source>
</evidence>
<evidence type="ECO:0000313" key="4">
    <source>
        <dbReference type="Proteomes" id="UP000009192"/>
    </source>
</evidence>
<proteinExistence type="predicted"/>
<keyword evidence="4" id="KW-1185">Reference proteome</keyword>
<evidence type="ECO:0000256" key="1">
    <source>
        <dbReference type="SAM" id="MobiDB-lite"/>
    </source>
</evidence>
<reference evidence="3 4" key="1">
    <citation type="journal article" date="2007" name="Nature">
        <title>Evolution of genes and genomes on the Drosophila phylogeny.</title>
        <authorList>
            <consortium name="Drosophila 12 Genomes Consortium"/>
            <person name="Clark A.G."/>
            <person name="Eisen M.B."/>
            <person name="Smith D.R."/>
            <person name="Bergman C.M."/>
            <person name="Oliver B."/>
            <person name="Markow T.A."/>
            <person name="Kaufman T.C."/>
            <person name="Kellis M."/>
            <person name="Gelbart W."/>
            <person name="Iyer V.N."/>
            <person name="Pollard D.A."/>
            <person name="Sackton T.B."/>
            <person name="Larracuente A.M."/>
            <person name="Singh N.D."/>
            <person name="Abad J.P."/>
            <person name="Abt D.N."/>
            <person name="Adryan B."/>
            <person name="Aguade M."/>
            <person name="Akashi H."/>
            <person name="Anderson W.W."/>
            <person name="Aquadro C.F."/>
            <person name="Ardell D.H."/>
            <person name="Arguello R."/>
            <person name="Artieri C.G."/>
            <person name="Barbash D.A."/>
            <person name="Barker D."/>
            <person name="Barsanti P."/>
            <person name="Batterham P."/>
            <person name="Batzoglou S."/>
            <person name="Begun D."/>
            <person name="Bhutkar A."/>
            <person name="Blanco E."/>
            <person name="Bosak S.A."/>
            <person name="Bradley R.K."/>
            <person name="Brand A.D."/>
            <person name="Brent M.R."/>
            <person name="Brooks A.N."/>
            <person name="Brown R.H."/>
            <person name="Butlin R.K."/>
            <person name="Caggese C."/>
            <person name="Calvi B.R."/>
            <person name="Bernardo de Carvalho A."/>
            <person name="Caspi A."/>
            <person name="Castrezana S."/>
            <person name="Celniker S.E."/>
            <person name="Chang J.L."/>
            <person name="Chapple C."/>
            <person name="Chatterji S."/>
            <person name="Chinwalla A."/>
            <person name="Civetta A."/>
            <person name="Clifton S.W."/>
            <person name="Comeron J.M."/>
            <person name="Costello J.C."/>
            <person name="Coyne J.A."/>
            <person name="Daub J."/>
            <person name="David R.G."/>
            <person name="Delcher A.L."/>
            <person name="Delehaunty K."/>
            <person name="Do C.B."/>
            <person name="Ebling H."/>
            <person name="Edwards K."/>
            <person name="Eickbush T."/>
            <person name="Evans J.D."/>
            <person name="Filipski A."/>
            <person name="Findeiss S."/>
            <person name="Freyhult E."/>
            <person name="Fulton L."/>
            <person name="Fulton R."/>
            <person name="Garcia A.C."/>
            <person name="Gardiner A."/>
            <person name="Garfield D.A."/>
            <person name="Garvin B.E."/>
            <person name="Gibson G."/>
            <person name="Gilbert D."/>
            <person name="Gnerre S."/>
            <person name="Godfrey J."/>
            <person name="Good R."/>
            <person name="Gotea V."/>
            <person name="Gravely B."/>
            <person name="Greenberg A.J."/>
            <person name="Griffiths-Jones S."/>
            <person name="Gross S."/>
            <person name="Guigo R."/>
            <person name="Gustafson E.A."/>
            <person name="Haerty W."/>
            <person name="Hahn M.W."/>
            <person name="Halligan D.L."/>
            <person name="Halpern A.L."/>
            <person name="Halter G.M."/>
            <person name="Han M.V."/>
            <person name="Heger A."/>
            <person name="Hillier L."/>
            <person name="Hinrichs A.S."/>
            <person name="Holmes I."/>
            <person name="Hoskins R.A."/>
            <person name="Hubisz M.J."/>
            <person name="Hultmark D."/>
            <person name="Huntley M.A."/>
            <person name="Jaffe D.B."/>
            <person name="Jagadeeshan S."/>
            <person name="Jeck W.R."/>
            <person name="Johnson J."/>
            <person name="Jones C.D."/>
            <person name="Jordan W.C."/>
            <person name="Karpen G.H."/>
            <person name="Kataoka E."/>
            <person name="Keightley P.D."/>
            <person name="Kheradpour P."/>
            <person name="Kirkness E.F."/>
            <person name="Koerich L.B."/>
            <person name="Kristiansen K."/>
            <person name="Kudrna D."/>
            <person name="Kulathinal R.J."/>
            <person name="Kumar S."/>
            <person name="Kwok R."/>
            <person name="Lander E."/>
            <person name="Langley C.H."/>
            <person name="Lapoint R."/>
            <person name="Lazzaro B.P."/>
            <person name="Lee S.J."/>
            <person name="Levesque L."/>
            <person name="Li R."/>
            <person name="Lin C.F."/>
            <person name="Lin M.F."/>
            <person name="Lindblad-Toh K."/>
            <person name="Llopart A."/>
            <person name="Long M."/>
            <person name="Low L."/>
            <person name="Lozovsky E."/>
            <person name="Lu J."/>
            <person name="Luo M."/>
            <person name="Machado C.A."/>
            <person name="Makalowski W."/>
            <person name="Marzo M."/>
            <person name="Matsuda M."/>
            <person name="Matzkin L."/>
            <person name="McAllister B."/>
            <person name="McBride C.S."/>
            <person name="McKernan B."/>
            <person name="McKernan K."/>
            <person name="Mendez-Lago M."/>
            <person name="Minx P."/>
            <person name="Mollenhauer M.U."/>
            <person name="Montooth K."/>
            <person name="Mount S.M."/>
            <person name="Mu X."/>
            <person name="Myers E."/>
            <person name="Negre B."/>
            <person name="Newfeld S."/>
            <person name="Nielsen R."/>
            <person name="Noor M.A."/>
            <person name="O'Grady P."/>
            <person name="Pachter L."/>
            <person name="Papaceit M."/>
            <person name="Parisi M.J."/>
            <person name="Parisi M."/>
            <person name="Parts L."/>
            <person name="Pedersen J.S."/>
            <person name="Pesole G."/>
            <person name="Phillippy A.M."/>
            <person name="Ponting C.P."/>
            <person name="Pop M."/>
            <person name="Porcelli D."/>
            <person name="Powell J.R."/>
            <person name="Prohaska S."/>
            <person name="Pruitt K."/>
            <person name="Puig M."/>
            <person name="Quesneville H."/>
            <person name="Ram K.R."/>
            <person name="Rand D."/>
            <person name="Rasmussen M.D."/>
            <person name="Reed L.K."/>
            <person name="Reenan R."/>
            <person name="Reily A."/>
            <person name="Remington K.A."/>
            <person name="Rieger T.T."/>
            <person name="Ritchie M.G."/>
            <person name="Robin C."/>
            <person name="Rogers Y.H."/>
            <person name="Rohde C."/>
            <person name="Rozas J."/>
            <person name="Rubenfield M.J."/>
            <person name="Ruiz A."/>
            <person name="Russo S."/>
            <person name="Salzberg S.L."/>
            <person name="Sanchez-Gracia A."/>
            <person name="Saranga D.J."/>
            <person name="Sato H."/>
            <person name="Schaeffer S.W."/>
            <person name="Schatz M.C."/>
            <person name="Schlenke T."/>
            <person name="Schwartz R."/>
            <person name="Segarra C."/>
            <person name="Singh R.S."/>
            <person name="Sirot L."/>
            <person name="Sirota M."/>
            <person name="Sisneros N.B."/>
            <person name="Smith C.D."/>
            <person name="Smith T.F."/>
            <person name="Spieth J."/>
            <person name="Stage D.E."/>
            <person name="Stark A."/>
            <person name="Stephan W."/>
            <person name="Strausberg R.L."/>
            <person name="Strempel S."/>
            <person name="Sturgill D."/>
            <person name="Sutton G."/>
            <person name="Sutton G.G."/>
            <person name="Tao W."/>
            <person name="Teichmann S."/>
            <person name="Tobari Y.N."/>
            <person name="Tomimura Y."/>
            <person name="Tsolas J.M."/>
            <person name="Valente V.L."/>
            <person name="Venter E."/>
            <person name="Venter J.C."/>
            <person name="Vicario S."/>
            <person name="Vieira F.G."/>
            <person name="Vilella A.J."/>
            <person name="Villasante A."/>
            <person name="Walenz B."/>
            <person name="Wang J."/>
            <person name="Wasserman M."/>
            <person name="Watts T."/>
            <person name="Wilson D."/>
            <person name="Wilson R.K."/>
            <person name="Wing R.A."/>
            <person name="Wolfner M.F."/>
            <person name="Wong A."/>
            <person name="Wong G.K."/>
            <person name="Wu C.I."/>
            <person name="Wu G."/>
            <person name="Yamamoto D."/>
            <person name="Yang H.P."/>
            <person name="Yang S.P."/>
            <person name="Yorke J.A."/>
            <person name="Yoshida K."/>
            <person name="Zdobnov E."/>
            <person name="Zhang P."/>
            <person name="Zhang Y."/>
            <person name="Zimin A.V."/>
            <person name="Baldwin J."/>
            <person name="Abdouelleil A."/>
            <person name="Abdulkadir J."/>
            <person name="Abebe A."/>
            <person name="Abera B."/>
            <person name="Abreu J."/>
            <person name="Acer S.C."/>
            <person name="Aftuck L."/>
            <person name="Alexander A."/>
            <person name="An P."/>
            <person name="Anderson E."/>
            <person name="Anderson S."/>
            <person name="Arachi H."/>
            <person name="Azer M."/>
            <person name="Bachantsang P."/>
            <person name="Barry A."/>
            <person name="Bayul T."/>
            <person name="Berlin A."/>
            <person name="Bessette D."/>
            <person name="Bloom T."/>
            <person name="Blye J."/>
            <person name="Boguslavskiy L."/>
            <person name="Bonnet C."/>
            <person name="Boukhgalter B."/>
            <person name="Bourzgui I."/>
            <person name="Brown A."/>
            <person name="Cahill P."/>
            <person name="Channer S."/>
            <person name="Cheshatsang Y."/>
            <person name="Chuda L."/>
            <person name="Citroen M."/>
            <person name="Collymore A."/>
            <person name="Cooke P."/>
            <person name="Costello M."/>
            <person name="D'Aco K."/>
            <person name="Daza R."/>
            <person name="De Haan G."/>
            <person name="DeGray S."/>
            <person name="DeMaso C."/>
            <person name="Dhargay N."/>
            <person name="Dooley K."/>
            <person name="Dooley E."/>
            <person name="Doricent M."/>
            <person name="Dorje P."/>
            <person name="Dorjee K."/>
            <person name="Dupes A."/>
            <person name="Elong R."/>
            <person name="Falk J."/>
            <person name="Farina A."/>
            <person name="Faro S."/>
            <person name="Ferguson D."/>
            <person name="Fisher S."/>
            <person name="Foley C.D."/>
            <person name="Franke A."/>
            <person name="Friedrich D."/>
            <person name="Gadbois L."/>
            <person name="Gearin G."/>
            <person name="Gearin C.R."/>
            <person name="Giannoukos G."/>
            <person name="Goode T."/>
            <person name="Graham J."/>
            <person name="Grandbois E."/>
            <person name="Grewal S."/>
            <person name="Gyaltsen K."/>
            <person name="Hafez N."/>
            <person name="Hagos B."/>
            <person name="Hall J."/>
            <person name="Henson C."/>
            <person name="Hollinger A."/>
            <person name="Honan T."/>
            <person name="Huard M.D."/>
            <person name="Hughes L."/>
            <person name="Hurhula B."/>
            <person name="Husby M.E."/>
            <person name="Kamat A."/>
            <person name="Kanga B."/>
            <person name="Kashin S."/>
            <person name="Khazanovich D."/>
            <person name="Kisner P."/>
            <person name="Lance K."/>
            <person name="Lara M."/>
            <person name="Lee W."/>
            <person name="Lennon N."/>
            <person name="Letendre F."/>
            <person name="LeVine R."/>
            <person name="Lipovsky A."/>
            <person name="Liu X."/>
            <person name="Liu J."/>
            <person name="Liu S."/>
            <person name="Lokyitsang T."/>
            <person name="Lokyitsang Y."/>
            <person name="Lubonja R."/>
            <person name="Lui A."/>
            <person name="MacDonald P."/>
            <person name="Magnisalis V."/>
            <person name="Maru K."/>
            <person name="Matthews C."/>
            <person name="McCusker W."/>
            <person name="McDonough S."/>
            <person name="Mehta T."/>
            <person name="Meldrim J."/>
            <person name="Meneus L."/>
            <person name="Mihai O."/>
            <person name="Mihalev A."/>
            <person name="Mihova T."/>
            <person name="Mittelman R."/>
            <person name="Mlenga V."/>
            <person name="Montmayeur A."/>
            <person name="Mulrain L."/>
            <person name="Navidi A."/>
            <person name="Naylor J."/>
            <person name="Negash T."/>
            <person name="Nguyen T."/>
            <person name="Nguyen N."/>
            <person name="Nicol R."/>
            <person name="Norbu C."/>
            <person name="Norbu N."/>
            <person name="Novod N."/>
            <person name="O'Neill B."/>
            <person name="Osman S."/>
            <person name="Markiewicz E."/>
            <person name="Oyono O.L."/>
            <person name="Patti C."/>
            <person name="Phunkhang P."/>
            <person name="Pierre F."/>
            <person name="Priest M."/>
            <person name="Raghuraman S."/>
            <person name="Rege F."/>
            <person name="Reyes R."/>
            <person name="Rise C."/>
            <person name="Rogov P."/>
            <person name="Ross K."/>
            <person name="Ryan E."/>
            <person name="Settipalli S."/>
            <person name="Shea T."/>
            <person name="Sherpa N."/>
            <person name="Shi L."/>
            <person name="Shih D."/>
            <person name="Sparrow T."/>
            <person name="Spaulding J."/>
            <person name="Stalker J."/>
            <person name="Stange-Thomann N."/>
            <person name="Stavropoulos S."/>
            <person name="Stone C."/>
            <person name="Strader C."/>
            <person name="Tesfaye S."/>
            <person name="Thomson T."/>
            <person name="Thoulutsang Y."/>
            <person name="Thoulutsang D."/>
            <person name="Topham K."/>
            <person name="Topping I."/>
            <person name="Tsamla T."/>
            <person name="Vassiliev H."/>
            <person name="Vo A."/>
            <person name="Wangchuk T."/>
            <person name="Wangdi T."/>
            <person name="Weiand M."/>
            <person name="Wilkinson J."/>
            <person name="Wilson A."/>
            <person name="Yadav S."/>
            <person name="Young G."/>
            <person name="Yu Q."/>
            <person name="Zembek L."/>
            <person name="Zhong D."/>
            <person name="Zimmer A."/>
            <person name="Zwirko Z."/>
            <person name="Jaffe D.B."/>
            <person name="Alvarez P."/>
            <person name="Brockman W."/>
            <person name="Butler J."/>
            <person name="Chin C."/>
            <person name="Gnerre S."/>
            <person name="Grabherr M."/>
            <person name="Kleber M."/>
            <person name="Mauceli E."/>
            <person name="MacCallum I."/>
        </authorList>
    </citation>
    <scope>NUCLEOTIDE SEQUENCE [LARGE SCALE GENOMIC DNA]</scope>
    <source>
        <strain evidence="4">Tucson 15081-1352.22</strain>
    </source>
</reference>
<feature type="compositionally biased region" description="Basic and acidic residues" evidence="1">
    <location>
        <begin position="832"/>
        <end position="847"/>
    </location>
</feature>
<feature type="region of interest" description="Disordered" evidence="1">
    <location>
        <begin position="817"/>
        <end position="894"/>
    </location>
</feature>
<name>B4L7I4_DROMO</name>
<gene>
    <name evidence="3" type="primary">Dmoj\GI14136</name>
    <name evidence="3" type="ORF">Dmoj_GI14136</name>
</gene>
<dbReference type="InParanoid" id="B4L7I4"/>
<feature type="compositionally biased region" description="Basic and acidic residues" evidence="1">
    <location>
        <begin position="870"/>
        <end position="879"/>
    </location>
</feature>
<dbReference type="AlphaFoldDB" id="B4L7I4"/>
<feature type="signal peptide" evidence="2">
    <location>
        <begin position="1"/>
        <end position="27"/>
    </location>
</feature>
<keyword evidence="2" id="KW-0732">Signal</keyword>
<evidence type="ECO:0000256" key="2">
    <source>
        <dbReference type="SAM" id="SignalP"/>
    </source>
</evidence>
<accession>B4L7I4</accession>
<dbReference type="OrthoDB" id="8197069at2759"/>
<dbReference type="EMBL" id="CH933813">
    <property type="protein sequence ID" value="EDW10978.2"/>
    <property type="molecule type" value="Genomic_DNA"/>
</dbReference>
<feature type="region of interest" description="Disordered" evidence="1">
    <location>
        <begin position="187"/>
        <end position="224"/>
    </location>
</feature>
<feature type="compositionally biased region" description="Polar residues" evidence="1">
    <location>
        <begin position="849"/>
        <end position="860"/>
    </location>
</feature>
<organism evidence="3 4">
    <name type="scientific">Drosophila mojavensis</name>
    <name type="common">Fruit fly</name>
    <dbReference type="NCBI Taxonomy" id="7230"/>
    <lineage>
        <taxon>Eukaryota</taxon>
        <taxon>Metazoa</taxon>
        <taxon>Ecdysozoa</taxon>
        <taxon>Arthropoda</taxon>
        <taxon>Hexapoda</taxon>
        <taxon>Insecta</taxon>
        <taxon>Pterygota</taxon>
        <taxon>Neoptera</taxon>
        <taxon>Endopterygota</taxon>
        <taxon>Diptera</taxon>
        <taxon>Brachycera</taxon>
        <taxon>Muscomorpha</taxon>
        <taxon>Ephydroidea</taxon>
        <taxon>Drosophilidae</taxon>
        <taxon>Drosophila</taxon>
    </lineage>
</organism>
<feature type="compositionally biased region" description="Polar residues" evidence="1">
    <location>
        <begin position="817"/>
        <end position="831"/>
    </location>
</feature>
<dbReference type="HOGENOM" id="CLU_315296_0_0_1"/>